<gene>
    <name evidence="2" type="ORF">EBM89_08105</name>
</gene>
<protein>
    <submittedName>
        <fullName evidence="2">Glycosyltransferase</fullName>
    </submittedName>
</protein>
<dbReference type="Gene3D" id="3.90.550.10">
    <property type="entry name" value="Spore Coat Polysaccharide Biosynthesis Protein SpsA, Chain A"/>
    <property type="match status" value="1"/>
</dbReference>
<reference evidence="2 3" key="1">
    <citation type="submission" date="2018-10" db="EMBL/GenBank/DDBJ databases">
        <title>Isolation, diversity and antifungal activity of actinobacteria from wheat.</title>
        <authorList>
            <person name="Han C."/>
        </authorList>
    </citation>
    <scope>NUCLEOTIDE SEQUENCE [LARGE SCALE GENOMIC DNA]</scope>
    <source>
        <strain evidence="2 3">NEAU-YY56</strain>
    </source>
</reference>
<dbReference type="InterPro" id="IPR055259">
    <property type="entry name" value="YkvP/CgeB_Glyco_trans-like"/>
</dbReference>
<keyword evidence="2" id="KW-0808">Transferase</keyword>
<dbReference type="SUPFAM" id="SSF53448">
    <property type="entry name" value="Nucleotide-diphospho-sugar transferases"/>
    <property type="match status" value="1"/>
</dbReference>
<dbReference type="Pfam" id="PF13524">
    <property type="entry name" value="Glyco_trans_1_2"/>
    <property type="match status" value="1"/>
</dbReference>
<dbReference type="InterPro" id="IPR029044">
    <property type="entry name" value="Nucleotide-diphossugar_trans"/>
</dbReference>
<organism evidence="2 3">
    <name type="scientific">Cellulomonas triticagri</name>
    <dbReference type="NCBI Taxonomy" id="2483352"/>
    <lineage>
        <taxon>Bacteria</taxon>
        <taxon>Bacillati</taxon>
        <taxon>Actinomycetota</taxon>
        <taxon>Actinomycetes</taxon>
        <taxon>Micrococcales</taxon>
        <taxon>Cellulomonadaceae</taxon>
        <taxon>Cellulomonas</taxon>
    </lineage>
</organism>
<dbReference type="AlphaFoldDB" id="A0A3M2JQU9"/>
<dbReference type="OrthoDB" id="6713581at2"/>
<accession>A0A3M2JQU9</accession>
<dbReference type="CDD" id="cd00761">
    <property type="entry name" value="Glyco_tranf_GTA_type"/>
    <property type="match status" value="1"/>
</dbReference>
<evidence type="ECO:0000259" key="1">
    <source>
        <dbReference type="Pfam" id="PF13524"/>
    </source>
</evidence>
<feature type="domain" description="Spore protein YkvP/CgeB glycosyl transferase-like" evidence="1">
    <location>
        <begin position="268"/>
        <end position="394"/>
    </location>
</feature>
<evidence type="ECO:0000313" key="3">
    <source>
        <dbReference type="Proteomes" id="UP000269289"/>
    </source>
</evidence>
<dbReference type="GO" id="GO:0016740">
    <property type="term" value="F:transferase activity"/>
    <property type="evidence" value="ECO:0007669"/>
    <property type="project" value="UniProtKB-KW"/>
</dbReference>
<dbReference type="SUPFAM" id="SSF53756">
    <property type="entry name" value="UDP-Glycosyltransferase/glycogen phosphorylase"/>
    <property type="match status" value="1"/>
</dbReference>
<sequence>MGASGESAGNRVATWRRGLWHLRTGGVAGWRRWRARQRPPGAERGDVRAQRGRDGLTFPELAVPGAPLRRGDLRVAVVLDDFSRLALGFEWQQVEVRPTDWRATLEREPVDLLFVESAWHGNDGAWRYHLAGDSAPRPELAALVSWCHERGIPTVFWNKEDPAHYADFLASARLFDHVFTTDADRLPDYRRDLGHDRVDVLPFAAQPALHHPVRHGDGHHERDIAFAGMYFAHRHPERRAQMDLLLGAALRAGSRMTTGLEIFSRQLGGDARYQFPEPYASRVVGSLTYPRMLTAYRAYKVFLNVNTVVGSPTMCARRIFEITASGTPVVSTPSPAVSAVFGADEVVQVAGPDEAEHALRALARNAELRDRMVHRAQRRIWAGHTYSHRVDAVLRAVGRADATVTGTRPRVSALVATRRPGQLDHVLRTLGQQTDVDLQVVLLAHGVDLPAAEVRARAADRGLTDVVVLAAPAEVPLGACLNLLADAADGDLLAKIDDDDLYGPAYLADQAAALAYSRAEVVGKQAHYLHLRGPGVTVLRSPGREHRFGDRVSGPTIVARREVLRSTPFPARPRGEDTGFLDAVVAAGGRVYSADRFNFVQVRAAGGAAHTWTATDTELLASGDVQVVGPDPFPHVLV</sequence>
<dbReference type="Gene3D" id="3.40.50.2000">
    <property type="entry name" value="Glycogen Phosphorylase B"/>
    <property type="match status" value="1"/>
</dbReference>
<dbReference type="Proteomes" id="UP000269289">
    <property type="component" value="Unassembled WGS sequence"/>
</dbReference>
<dbReference type="EMBL" id="RFFI01000034">
    <property type="protein sequence ID" value="RMI12588.1"/>
    <property type="molecule type" value="Genomic_DNA"/>
</dbReference>
<name>A0A3M2JQU9_9CELL</name>
<proteinExistence type="predicted"/>
<comment type="caution">
    <text evidence="2">The sequence shown here is derived from an EMBL/GenBank/DDBJ whole genome shotgun (WGS) entry which is preliminary data.</text>
</comment>
<keyword evidence="3" id="KW-1185">Reference proteome</keyword>
<evidence type="ECO:0000313" key="2">
    <source>
        <dbReference type="EMBL" id="RMI12588.1"/>
    </source>
</evidence>